<keyword evidence="14" id="KW-1185">Reference proteome</keyword>
<dbReference type="FunFam" id="3.40.50.720:FF:000036">
    <property type="entry name" value="Glutathione-regulated potassium-efflux system protein KefB"/>
    <property type="match status" value="1"/>
</dbReference>
<evidence type="ECO:0000256" key="3">
    <source>
        <dbReference type="ARBA" id="ARBA00022449"/>
    </source>
</evidence>
<dbReference type="InterPro" id="IPR003148">
    <property type="entry name" value="RCK_N"/>
</dbReference>
<feature type="domain" description="RCK N-terminal" evidence="12">
    <location>
        <begin position="394"/>
        <end position="508"/>
    </location>
</feature>
<evidence type="ECO:0000256" key="11">
    <source>
        <dbReference type="SAM" id="Phobius"/>
    </source>
</evidence>
<keyword evidence="8" id="KW-0406">Ion transport</keyword>
<comment type="subcellular location">
    <subcellularLocation>
        <location evidence="1">Endomembrane system</location>
        <topology evidence="1">Multi-pass membrane protein</topology>
    </subcellularLocation>
</comment>
<feature type="transmembrane region" description="Helical" evidence="11">
    <location>
        <begin position="133"/>
        <end position="157"/>
    </location>
</feature>
<feature type="compositionally biased region" description="Gly residues" evidence="10">
    <location>
        <begin position="591"/>
        <end position="619"/>
    </location>
</feature>
<dbReference type="AlphaFoldDB" id="A0A835Z5B4"/>
<evidence type="ECO:0000256" key="1">
    <source>
        <dbReference type="ARBA" id="ARBA00004127"/>
    </source>
</evidence>
<feature type="region of interest" description="Disordered" evidence="10">
    <location>
        <begin position="577"/>
        <end position="627"/>
    </location>
</feature>
<evidence type="ECO:0000313" key="13">
    <source>
        <dbReference type="EMBL" id="KAG5185932.1"/>
    </source>
</evidence>
<dbReference type="Proteomes" id="UP000664859">
    <property type="component" value="Unassembled WGS sequence"/>
</dbReference>
<evidence type="ECO:0000313" key="14">
    <source>
        <dbReference type="Proteomes" id="UP000664859"/>
    </source>
</evidence>
<dbReference type="GO" id="GO:1902600">
    <property type="term" value="P:proton transmembrane transport"/>
    <property type="evidence" value="ECO:0007669"/>
    <property type="project" value="InterPro"/>
</dbReference>
<keyword evidence="3" id="KW-0050">Antiport</keyword>
<feature type="transmembrane region" description="Helical" evidence="11">
    <location>
        <begin position="205"/>
        <end position="238"/>
    </location>
</feature>
<protein>
    <submittedName>
        <fullName evidence="13">Sodium/hydrogen exchanger family-domain-containing protein</fullName>
    </submittedName>
</protein>
<dbReference type="OrthoDB" id="4834at2759"/>
<dbReference type="GO" id="GO:0012505">
    <property type="term" value="C:endomembrane system"/>
    <property type="evidence" value="ECO:0007669"/>
    <property type="project" value="UniProtKB-SubCell"/>
</dbReference>
<evidence type="ECO:0000256" key="4">
    <source>
        <dbReference type="ARBA" id="ARBA00022538"/>
    </source>
</evidence>
<dbReference type="Gene3D" id="3.40.50.720">
    <property type="entry name" value="NAD(P)-binding Rossmann-like Domain"/>
    <property type="match status" value="1"/>
</dbReference>
<keyword evidence="6" id="KW-0630">Potassium</keyword>
<feature type="transmembrane region" description="Helical" evidence="11">
    <location>
        <begin position="73"/>
        <end position="93"/>
    </location>
</feature>
<comment type="caution">
    <text evidence="13">The sequence shown here is derived from an EMBL/GenBank/DDBJ whole genome shotgun (WGS) entry which is preliminary data.</text>
</comment>
<evidence type="ECO:0000256" key="9">
    <source>
        <dbReference type="ARBA" id="ARBA00023136"/>
    </source>
</evidence>
<dbReference type="PANTHER" id="PTHR46157:SF4">
    <property type="entry name" value="K(+) EFFLUX ANTIPORTER 3, CHLOROPLASTIC"/>
    <property type="match status" value="1"/>
</dbReference>
<keyword evidence="9 11" id="KW-0472">Membrane</keyword>
<feature type="transmembrane region" description="Helical" evidence="11">
    <location>
        <begin position="163"/>
        <end position="184"/>
    </location>
</feature>
<evidence type="ECO:0000256" key="6">
    <source>
        <dbReference type="ARBA" id="ARBA00022958"/>
    </source>
</evidence>
<dbReference type="Gene3D" id="1.20.1530.20">
    <property type="match status" value="1"/>
</dbReference>
<feature type="transmembrane region" description="Helical" evidence="11">
    <location>
        <begin position="258"/>
        <end position="279"/>
    </location>
</feature>
<dbReference type="SUPFAM" id="SSF51735">
    <property type="entry name" value="NAD(P)-binding Rossmann-fold domains"/>
    <property type="match status" value="1"/>
</dbReference>
<dbReference type="GO" id="GO:0015297">
    <property type="term" value="F:antiporter activity"/>
    <property type="evidence" value="ECO:0007669"/>
    <property type="project" value="UniProtKB-KW"/>
</dbReference>
<keyword evidence="5 11" id="KW-0812">Transmembrane</keyword>
<dbReference type="InterPro" id="IPR006153">
    <property type="entry name" value="Cation/H_exchanger_TM"/>
</dbReference>
<feature type="transmembrane region" description="Helical" evidence="11">
    <location>
        <begin position="286"/>
        <end position="309"/>
    </location>
</feature>
<evidence type="ECO:0000256" key="5">
    <source>
        <dbReference type="ARBA" id="ARBA00022692"/>
    </source>
</evidence>
<dbReference type="GO" id="GO:0016020">
    <property type="term" value="C:membrane"/>
    <property type="evidence" value="ECO:0007669"/>
    <property type="project" value="InterPro"/>
</dbReference>
<feature type="transmembrane region" description="Helical" evidence="11">
    <location>
        <begin position="99"/>
        <end position="121"/>
    </location>
</feature>
<evidence type="ECO:0000256" key="8">
    <source>
        <dbReference type="ARBA" id="ARBA00023065"/>
    </source>
</evidence>
<accession>A0A835Z5B4</accession>
<dbReference type="InterPro" id="IPR038770">
    <property type="entry name" value="Na+/solute_symporter_sf"/>
</dbReference>
<dbReference type="EMBL" id="JAFCMP010000116">
    <property type="protein sequence ID" value="KAG5185932.1"/>
    <property type="molecule type" value="Genomic_DNA"/>
</dbReference>
<organism evidence="13 14">
    <name type="scientific">Tribonema minus</name>
    <dbReference type="NCBI Taxonomy" id="303371"/>
    <lineage>
        <taxon>Eukaryota</taxon>
        <taxon>Sar</taxon>
        <taxon>Stramenopiles</taxon>
        <taxon>Ochrophyta</taxon>
        <taxon>PX clade</taxon>
        <taxon>Xanthophyceae</taxon>
        <taxon>Tribonematales</taxon>
        <taxon>Tribonemataceae</taxon>
        <taxon>Tribonema</taxon>
    </lineage>
</organism>
<dbReference type="PANTHER" id="PTHR46157">
    <property type="entry name" value="K(+) EFFLUX ANTIPORTER 3, CHLOROPLASTIC"/>
    <property type="match status" value="1"/>
</dbReference>
<name>A0A835Z5B4_9STRA</name>
<reference evidence="13" key="1">
    <citation type="submission" date="2021-02" db="EMBL/GenBank/DDBJ databases">
        <title>First Annotated Genome of the Yellow-green Alga Tribonema minus.</title>
        <authorList>
            <person name="Mahan K.M."/>
        </authorList>
    </citation>
    <scope>NUCLEOTIDE SEQUENCE</scope>
    <source>
        <strain evidence="13">UTEX B ZZ1240</strain>
    </source>
</reference>
<evidence type="ECO:0000256" key="2">
    <source>
        <dbReference type="ARBA" id="ARBA00022448"/>
    </source>
</evidence>
<dbReference type="InterPro" id="IPR036291">
    <property type="entry name" value="NAD(P)-bd_dom_sf"/>
</dbReference>
<proteinExistence type="predicted"/>
<dbReference type="Pfam" id="PF02254">
    <property type="entry name" value="TrkA_N"/>
    <property type="match status" value="1"/>
</dbReference>
<keyword evidence="7 11" id="KW-1133">Transmembrane helix</keyword>
<evidence type="ECO:0000256" key="10">
    <source>
        <dbReference type="SAM" id="MobiDB-lite"/>
    </source>
</evidence>
<dbReference type="GO" id="GO:0006813">
    <property type="term" value="P:potassium ion transport"/>
    <property type="evidence" value="ECO:0007669"/>
    <property type="project" value="UniProtKB-KW"/>
</dbReference>
<evidence type="ECO:0000256" key="7">
    <source>
        <dbReference type="ARBA" id="ARBA00022989"/>
    </source>
</evidence>
<gene>
    <name evidence="13" type="ORF">JKP88DRAFT_194174</name>
</gene>
<dbReference type="PROSITE" id="PS51201">
    <property type="entry name" value="RCK_N"/>
    <property type="match status" value="1"/>
</dbReference>
<keyword evidence="4" id="KW-0633">Potassium transport</keyword>
<evidence type="ECO:0000259" key="12">
    <source>
        <dbReference type="PROSITE" id="PS51201"/>
    </source>
</evidence>
<keyword evidence="2" id="KW-0813">Transport</keyword>
<sequence length="627" mass="65064">MAVALVIPLCKRAGQSPILGFLATGTLLGPNGLRLIADVKATEVLGELGIVFFLFEMGLELSIQRLAAMKKDVFGLGLAQFFLTALGVAAVASRAGLGAPALVVIGGGIALSSSAFVLQLLKDRDDMGTRYGRASFGILLLQDLAVVPLLVAIPLLAGTGGSMAKALTSAAAKACIALGTIAFLGQNVLDRLFFLVARAKSQEAFLAVILLTVMSMSSLTEGLGLSNTLGAFLAGVLLSETKYRYQVEADIAPFRGMLLGLFFMTVGFEIDLGLVASNLPMVGSLVVGLLALKAAITTLVCLTMGLSLANAQQTGLLLSQGGEFAFVAFGMAERLGILSPGLTKLLLTTVAISMAATPALSSMSARLAARIEGKMGFSHYVGIDSESAEIKEREGFVVVCGYGRIGRLVCDLLDKKFIPYVAFEADPQKAMEARQRGLPVFYGDVTRPEVLRSFNVGKAQALISTISDIRTANKAVVNIRREFPDLPVFARAKDAQHQKRLQGTLNVTAMVPVLPEDSIMVSLPFGGAFLRSLGLSQEEVNVLVEDTRKKYLISRGLEEEETENIMSQLSLQISSRATVGDDDGGASAKGSSGGGGSSSSGGGAKGSGGSGGEGGGGGVPVSSPAAA</sequence>
<dbReference type="Pfam" id="PF00999">
    <property type="entry name" value="Na_H_Exchanger"/>
    <property type="match status" value="1"/>
</dbReference>